<proteinExistence type="predicted"/>
<reference evidence="1 2" key="1">
    <citation type="journal article" date="2012" name="Science">
        <title>The Paleozoic origin of enzymatic lignin decomposition reconstructed from 31 fungal genomes.</title>
        <authorList>
            <person name="Floudas D."/>
            <person name="Binder M."/>
            <person name="Riley R."/>
            <person name="Barry K."/>
            <person name="Blanchette R.A."/>
            <person name="Henrissat B."/>
            <person name="Martinez A.T."/>
            <person name="Otillar R."/>
            <person name="Spatafora J.W."/>
            <person name="Yadav J.S."/>
            <person name="Aerts A."/>
            <person name="Benoit I."/>
            <person name="Boyd A."/>
            <person name="Carlson A."/>
            <person name="Copeland A."/>
            <person name="Coutinho P.M."/>
            <person name="de Vries R.P."/>
            <person name="Ferreira P."/>
            <person name="Findley K."/>
            <person name="Foster B."/>
            <person name="Gaskell J."/>
            <person name="Glotzer D."/>
            <person name="Gorecki P."/>
            <person name="Heitman J."/>
            <person name="Hesse C."/>
            <person name="Hori C."/>
            <person name="Igarashi K."/>
            <person name="Jurgens J.A."/>
            <person name="Kallen N."/>
            <person name="Kersten P."/>
            <person name="Kohler A."/>
            <person name="Kuees U."/>
            <person name="Kumar T.K.A."/>
            <person name="Kuo A."/>
            <person name="LaButti K."/>
            <person name="Larrondo L.F."/>
            <person name="Lindquist E."/>
            <person name="Ling A."/>
            <person name="Lombard V."/>
            <person name="Lucas S."/>
            <person name="Lundell T."/>
            <person name="Martin R."/>
            <person name="McLaughlin D.J."/>
            <person name="Morgenstern I."/>
            <person name="Morin E."/>
            <person name="Murat C."/>
            <person name="Nagy L.G."/>
            <person name="Nolan M."/>
            <person name="Ohm R.A."/>
            <person name="Patyshakuliyeva A."/>
            <person name="Rokas A."/>
            <person name="Ruiz-Duenas F.J."/>
            <person name="Sabat G."/>
            <person name="Salamov A."/>
            <person name="Samejima M."/>
            <person name="Schmutz J."/>
            <person name="Slot J.C."/>
            <person name="St John F."/>
            <person name="Stenlid J."/>
            <person name="Sun H."/>
            <person name="Sun S."/>
            <person name="Syed K."/>
            <person name="Tsang A."/>
            <person name="Wiebenga A."/>
            <person name="Young D."/>
            <person name="Pisabarro A."/>
            <person name="Eastwood D.C."/>
            <person name="Martin F."/>
            <person name="Cullen D."/>
            <person name="Grigoriev I.V."/>
            <person name="Hibbett D.S."/>
        </authorList>
    </citation>
    <scope>NUCLEOTIDE SEQUENCE</scope>
    <source>
        <strain evidence="2">FP-58527</strain>
    </source>
</reference>
<dbReference type="Proteomes" id="UP000015241">
    <property type="component" value="Unassembled WGS sequence"/>
</dbReference>
<dbReference type="HOGENOM" id="CLU_077575_1_0_1"/>
<dbReference type="InParanoid" id="S8F0T2"/>
<evidence type="ECO:0000313" key="2">
    <source>
        <dbReference type="Proteomes" id="UP000015241"/>
    </source>
</evidence>
<dbReference type="eggNOG" id="ENOG502SCY7">
    <property type="taxonomic scope" value="Eukaryota"/>
</dbReference>
<evidence type="ECO:0008006" key="3">
    <source>
        <dbReference type="Google" id="ProtNLM"/>
    </source>
</evidence>
<dbReference type="OrthoDB" id="416119at2759"/>
<protein>
    <recommendedName>
        <fullName evidence="3">Reverse transcriptase domain-containing protein</fullName>
    </recommendedName>
</protein>
<sequence>MLRHSSLEGFNVPGVAEKLITTLFADDTSVFLSRNDKWDQLWEILHKWCTASKARFNDDKTEIIPIGSPTYRQRVIHTRHIEPDRTSDDTRIPDSVNIATDGSAVRILGAWIGNGAEQATIWTPTLQKIRSFLERWGKCRPTLTGKRHIAQMGPAGISQYLTVVQGMPKSVETELVHIIRNFMWDGSRHPSIAMTQL</sequence>
<gene>
    <name evidence="1" type="ORF">FOMPIDRAFT_23487</name>
</gene>
<accession>S8F0T2</accession>
<dbReference type="AlphaFoldDB" id="S8F0T2"/>
<evidence type="ECO:0000313" key="1">
    <source>
        <dbReference type="EMBL" id="EPS92624.1"/>
    </source>
</evidence>
<feature type="non-terminal residue" evidence="1">
    <location>
        <position position="197"/>
    </location>
</feature>
<keyword evidence="2" id="KW-1185">Reference proteome</keyword>
<dbReference type="EMBL" id="KE504429">
    <property type="protein sequence ID" value="EPS92624.1"/>
    <property type="molecule type" value="Genomic_DNA"/>
</dbReference>
<name>S8F0T2_FOMSC</name>
<organism evidence="1 2">
    <name type="scientific">Fomitopsis schrenkii</name>
    <name type="common">Brown rot fungus</name>
    <dbReference type="NCBI Taxonomy" id="2126942"/>
    <lineage>
        <taxon>Eukaryota</taxon>
        <taxon>Fungi</taxon>
        <taxon>Dikarya</taxon>
        <taxon>Basidiomycota</taxon>
        <taxon>Agaricomycotina</taxon>
        <taxon>Agaricomycetes</taxon>
        <taxon>Polyporales</taxon>
        <taxon>Fomitopsis</taxon>
    </lineage>
</organism>